<dbReference type="GO" id="GO:0005886">
    <property type="term" value="C:plasma membrane"/>
    <property type="evidence" value="ECO:0007669"/>
    <property type="project" value="UniProtKB-SubCell"/>
</dbReference>
<dbReference type="SUPFAM" id="SSF54631">
    <property type="entry name" value="CBS-domain pair"/>
    <property type="match status" value="1"/>
</dbReference>
<dbReference type="InterPro" id="IPR000644">
    <property type="entry name" value="CBS_dom"/>
</dbReference>
<dbReference type="AlphaFoldDB" id="A0A086XU66"/>
<dbReference type="STRING" id="1105367.CG50_05095"/>
<keyword evidence="5" id="KW-0677">Repeat</keyword>
<evidence type="ECO:0000256" key="7">
    <source>
        <dbReference type="ARBA" id="ARBA00023122"/>
    </source>
</evidence>
<organism evidence="14 15">
    <name type="scientific">Paenirhodobacter enshiensis</name>
    <dbReference type="NCBI Taxonomy" id="1105367"/>
    <lineage>
        <taxon>Bacteria</taxon>
        <taxon>Pseudomonadati</taxon>
        <taxon>Pseudomonadota</taxon>
        <taxon>Alphaproteobacteria</taxon>
        <taxon>Rhodobacterales</taxon>
        <taxon>Rhodobacter group</taxon>
        <taxon>Paenirhodobacter</taxon>
    </lineage>
</organism>
<protein>
    <submittedName>
        <fullName evidence="14">DNA-binding protein</fullName>
    </submittedName>
</protein>
<keyword evidence="14" id="KW-0238">DNA-binding</keyword>
<keyword evidence="3" id="KW-1003">Cell membrane</keyword>
<feature type="domain" description="CNNM transmembrane" evidence="13">
    <location>
        <begin position="1"/>
        <end position="198"/>
    </location>
</feature>
<dbReference type="InterPro" id="IPR046342">
    <property type="entry name" value="CBS_dom_sf"/>
</dbReference>
<sequence>MFVEILILVVLTVTNGALAMSELAIVSSREARLKMLADSGRRGARAALKLRETPGKFLSSVQIGITLVGVLAGAVSGSTLGVRLAQALQARGLSETLAETLGVGGVIALITYAQLILGELVPKQIALSNPEAVAARVAPAMRLIAVAATPVVWFLDLSGRIVLRLLGQTPRPGAAMTDEEVAFTLDEAEGAGVFAPGERDMLTGVMRVADRRASSLMTRRREVEVLDLSRPRAELIEQIRKSNYDRLPVHDGDENDILGVIVSREALALAPNGSLRAIVRAVPVVMDQARAALVIEKMRSEGIQMVLVYDEFGHFEGIITTMDVLEGITGRFFDPEDDEPAFQDREDGSILVSGWVPADELAARLHIRDADGAYDTAAGFVIDRLARLPQQGDVLHAEGWRFEVIDMDGARIDKLLVSRDMFEE</sequence>
<evidence type="ECO:0000256" key="10">
    <source>
        <dbReference type="PROSITE-ProRule" id="PRU01193"/>
    </source>
</evidence>
<dbReference type="SUPFAM" id="SSF56176">
    <property type="entry name" value="FAD-binding/transporter-associated domain-like"/>
    <property type="match status" value="1"/>
</dbReference>
<gene>
    <name evidence="14" type="ORF">CG50_05095</name>
</gene>
<dbReference type="CDD" id="cd04590">
    <property type="entry name" value="CBS_pair_CorC_HlyC_assoc"/>
    <property type="match status" value="1"/>
</dbReference>
<dbReference type="PROSITE" id="PS51371">
    <property type="entry name" value="CBS"/>
    <property type="match status" value="1"/>
</dbReference>
<feature type="transmembrane region" description="Helical" evidence="11">
    <location>
        <begin position="97"/>
        <end position="117"/>
    </location>
</feature>
<dbReference type="InterPro" id="IPR036318">
    <property type="entry name" value="FAD-bd_PCMH-like_sf"/>
</dbReference>
<dbReference type="Gene3D" id="3.30.465.10">
    <property type="match status" value="1"/>
</dbReference>
<evidence type="ECO:0000256" key="3">
    <source>
        <dbReference type="ARBA" id="ARBA00022475"/>
    </source>
</evidence>
<feature type="transmembrane region" description="Helical" evidence="11">
    <location>
        <begin position="63"/>
        <end position="85"/>
    </location>
</feature>
<evidence type="ECO:0000256" key="2">
    <source>
        <dbReference type="ARBA" id="ARBA00006446"/>
    </source>
</evidence>
<evidence type="ECO:0000256" key="9">
    <source>
        <dbReference type="PROSITE-ProRule" id="PRU00703"/>
    </source>
</evidence>
<keyword evidence="4 10" id="KW-0812">Transmembrane</keyword>
<evidence type="ECO:0000256" key="5">
    <source>
        <dbReference type="ARBA" id="ARBA00022737"/>
    </source>
</evidence>
<comment type="similarity">
    <text evidence="2">Belongs to the UPF0053 family. Hemolysin C subfamily.</text>
</comment>
<accession>A0A086XU66</accession>
<evidence type="ECO:0000313" key="14">
    <source>
        <dbReference type="EMBL" id="KFI25566.1"/>
    </source>
</evidence>
<dbReference type="InterPro" id="IPR044751">
    <property type="entry name" value="Ion_transp-like_CBS"/>
</dbReference>
<dbReference type="PANTHER" id="PTHR43099:SF5">
    <property type="entry name" value="HLYC_CORC FAMILY TRANSPORTER"/>
    <property type="match status" value="1"/>
</dbReference>
<dbReference type="eggNOG" id="COG1253">
    <property type="taxonomic scope" value="Bacteria"/>
</dbReference>
<evidence type="ECO:0000256" key="11">
    <source>
        <dbReference type="SAM" id="Phobius"/>
    </source>
</evidence>
<dbReference type="PANTHER" id="PTHR43099">
    <property type="entry name" value="UPF0053 PROTEIN YRKA"/>
    <property type="match status" value="1"/>
</dbReference>
<dbReference type="GO" id="GO:0003677">
    <property type="term" value="F:DNA binding"/>
    <property type="evidence" value="ECO:0007669"/>
    <property type="project" value="UniProtKB-KW"/>
</dbReference>
<dbReference type="EMBL" id="JFZB01000022">
    <property type="protein sequence ID" value="KFI25566.1"/>
    <property type="molecule type" value="Genomic_DNA"/>
</dbReference>
<dbReference type="Pfam" id="PF00571">
    <property type="entry name" value="CBS"/>
    <property type="match status" value="2"/>
</dbReference>
<name>A0A086XU66_9RHOB</name>
<evidence type="ECO:0000256" key="8">
    <source>
        <dbReference type="ARBA" id="ARBA00023136"/>
    </source>
</evidence>
<dbReference type="Proteomes" id="UP000028824">
    <property type="component" value="Unassembled WGS sequence"/>
</dbReference>
<comment type="subcellular location">
    <subcellularLocation>
        <location evidence="1">Cell membrane</location>
        <topology evidence="1">Multi-pass membrane protein</topology>
    </subcellularLocation>
</comment>
<dbReference type="InterPro" id="IPR016169">
    <property type="entry name" value="FAD-bd_PCMH_sub2"/>
</dbReference>
<keyword evidence="6 10" id="KW-1133">Transmembrane helix</keyword>
<reference evidence="14 15" key="1">
    <citation type="submission" date="2014-03" db="EMBL/GenBank/DDBJ databases">
        <title>Genome of Paenirhodobacter enshiensis DW2-9.</title>
        <authorList>
            <person name="Wang D."/>
            <person name="Wang G."/>
        </authorList>
    </citation>
    <scope>NUCLEOTIDE SEQUENCE [LARGE SCALE GENOMIC DNA]</scope>
    <source>
        <strain evidence="14 15">DW2-9</strain>
    </source>
</reference>
<dbReference type="OrthoDB" id="9805314at2"/>
<dbReference type="InterPro" id="IPR051676">
    <property type="entry name" value="UPF0053_domain"/>
</dbReference>
<dbReference type="Pfam" id="PF03471">
    <property type="entry name" value="CorC_HlyC"/>
    <property type="match status" value="1"/>
</dbReference>
<dbReference type="InterPro" id="IPR005170">
    <property type="entry name" value="Transptr-assoc_dom"/>
</dbReference>
<keyword evidence="8 10" id="KW-0472">Membrane</keyword>
<dbReference type="RefSeq" id="WP_036638235.1">
    <property type="nucleotide sequence ID" value="NZ_JFZB01000022.1"/>
</dbReference>
<comment type="caution">
    <text evidence="14">The sequence shown here is derived from an EMBL/GenBank/DDBJ whole genome shotgun (WGS) entry which is preliminary data.</text>
</comment>
<dbReference type="Pfam" id="PF01595">
    <property type="entry name" value="CNNM"/>
    <property type="match status" value="1"/>
</dbReference>
<feature type="domain" description="CBS" evidence="12">
    <location>
        <begin position="217"/>
        <end position="278"/>
    </location>
</feature>
<keyword evidence="15" id="KW-1185">Reference proteome</keyword>
<dbReference type="SMART" id="SM01091">
    <property type="entry name" value="CorC_HlyC"/>
    <property type="match status" value="1"/>
</dbReference>
<evidence type="ECO:0000259" key="12">
    <source>
        <dbReference type="PROSITE" id="PS51371"/>
    </source>
</evidence>
<dbReference type="Gene3D" id="3.10.580.10">
    <property type="entry name" value="CBS-domain"/>
    <property type="match status" value="1"/>
</dbReference>
<feature type="transmembrane region" description="Helical" evidence="11">
    <location>
        <begin position="137"/>
        <end position="155"/>
    </location>
</feature>
<dbReference type="InterPro" id="IPR002550">
    <property type="entry name" value="CNNM"/>
</dbReference>
<evidence type="ECO:0000259" key="13">
    <source>
        <dbReference type="PROSITE" id="PS51846"/>
    </source>
</evidence>
<dbReference type="GO" id="GO:0050660">
    <property type="term" value="F:flavin adenine dinucleotide binding"/>
    <property type="evidence" value="ECO:0007669"/>
    <property type="project" value="InterPro"/>
</dbReference>
<evidence type="ECO:0000313" key="15">
    <source>
        <dbReference type="Proteomes" id="UP000028824"/>
    </source>
</evidence>
<proteinExistence type="inferred from homology"/>
<evidence type="ECO:0000256" key="1">
    <source>
        <dbReference type="ARBA" id="ARBA00004651"/>
    </source>
</evidence>
<dbReference type="PROSITE" id="PS51846">
    <property type="entry name" value="CNNM"/>
    <property type="match status" value="1"/>
</dbReference>
<keyword evidence="7 9" id="KW-0129">CBS domain</keyword>
<evidence type="ECO:0000256" key="6">
    <source>
        <dbReference type="ARBA" id="ARBA00022989"/>
    </source>
</evidence>
<evidence type="ECO:0000256" key="4">
    <source>
        <dbReference type="ARBA" id="ARBA00022692"/>
    </source>
</evidence>